<keyword evidence="8" id="KW-1185">Reference proteome</keyword>
<dbReference type="GeneID" id="100920990"/>
<accession>G3W673</accession>
<comment type="similarity">
    <text evidence="1 5">Belongs to the S-100 family.</text>
</comment>
<dbReference type="InterPro" id="IPR013787">
    <property type="entry name" value="S100_Ca-bd_sub"/>
</dbReference>
<dbReference type="InterPro" id="IPR018247">
    <property type="entry name" value="EF_Hand_1_Ca_BS"/>
</dbReference>
<evidence type="ECO:0000313" key="8">
    <source>
        <dbReference type="Proteomes" id="UP000007648"/>
    </source>
</evidence>
<dbReference type="PANTHER" id="PTHR11639:SF59">
    <property type="entry name" value="PROTEIN S100-A2"/>
    <property type="match status" value="1"/>
</dbReference>
<dbReference type="PROSITE" id="PS00303">
    <property type="entry name" value="S100_CABP"/>
    <property type="match status" value="1"/>
</dbReference>
<dbReference type="FunCoup" id="G3W673">
    <property type="interactions" value="122"/>
</dbReference>
<evidence type="ECO:0000256" key="5">
    <source>
        <dbReference type="RuleBase" id="RU361184"/>
    </source>
</evidence>
<dbReference type="GO" id="GO:0048306">
    <property type="term" value="F:calcium-dependent protein binding"/>
    <property type="evidence" value="ECO:0007669"/>
    <property type="project" value="TreeGrafter"/>
</dbReference>
<evidence type="ECO:0000256" key="1">
    <source>
        <dbReference type="ARBA" id="ARBA00007323"/>
    </source>
</evidence>
<dbReference type="GO" id="GO:0005509">
    <property type="term" value="F:calcium ion binding"/>
    <property type="evidence" value="ECO:0007669"/>
    <property type="project" value="InterPro"/>
</dbReference>
<name>G3W673_SARHA</name>
<dbReference type="SMART" id="SM01394">
    <property type="entry name" value="S_100"/>
    <property type="match status" value="1"/>
</dbReference>
<reference evidence="7" key="3">
    <citation type="submission" date="2025-09" db="UniProtKB">
        <authorList>
            <consortium name="Ensembl"/>
        </authorList>
    </citation>
    <scope>IDENTIFICATION</scope>
</reference>
<dbReference type="CDD" id="cd00213">
    <property type="entry name" value="S-100"/>
    <property type="match status" value="1"/>
</dbReference>
<dbReference type="PROSITE" id="PS00018">
    <property type="entry name" value="EF_HAND_1"/>
    <property type="match status" value="1"/>
</dbReference>
<dbReference type="PROSITE" id="PS50222">
    <property type="entry name" value="EF_HAND_2"/>
    <property type="match status" value="1"/>
</dbReference>
<sequence>MTSPLEQALSVMIVTFHKYSGKEGDKFKLNKREMKQLLENELPNFMGGRMDEERMKKLMGTLDENSDQEVDFQEYAVFLSFISMICNEFFKDIDLL</sequence>
<dbReference type="KEGG" id="shr:100920990"/>
<dbReference type="SUPFAM" id="SSF47473">
    <property type="entry name" value="EF-hand"/>
    <property type="match status" value="1"/>
</dbReference>
<dbReference type="PANTHER" id="PTHR11639">
    <property type="entry name" value="S100 CALCIUM-BINDING PROTEIN"/>
    <property type="match status" value="1"/>
</dbReference>
<dbReference type="Pfam" id="PF01023">
    <property type="entry name" value="S_100"/>
    <property type="match status" value="1"/>
</dbReference>
<dbReference type="OrthoDB" id="26525at2759"/>
<dbReference type="CTD" id="6273"/>
<dbReference type="InterPro" id="IPR002048">
    <property type="entry name" value="EF_hand_dom"/>
</dbReference>
<dbReference type="GO" id="GO:0046914">
    <property type="term" value="F:transition metal ion binding"/>
    <property type="evidence" value="ECO:0007669"/>
    <property type="project" value="InterPro"/>
</dbReference>
<evidence type="ECO:0000313" key="7">
    <source>
        <dbReference type="Ensembl" id="ENSSHAP00000010928.1"/>
    </source>
</evidence>
<keyword evidence="2 5" id="KW-0479">Metal-binding</keyword>
<dbReference type="FunFam" id="1.10.238.10:FF:000044">
    <property type="entry name" value="Protein S100"/>
    <property type="match status" value="1"/>
</dbReference>
<dbReference type="Gene3D" id="1.10.238.10">
    <property type="entry name" value="EF-hand"/>
    <property type="match status" value="1"/>
</dbReference>
<gene>
    <name evidence="7" type="primary">S100A2</name>
</gene>
<organism evidence="7 8">
    <name type="scientific">Sarcophilus harrisii</name>
    <name type="common">Tasmanian devil</name>
    <name type="synonym">Sarcophilus laniarius</name>
    <dbReference type="NCBI Taxonomy" id="9305"/>
    <lineage>
        <taxon>Eukaryota</taxon>
        <taxon>Metazoa</taxon>
        <taxon>Chordata</taxon>
        <taxon>Craniata</taxon>
        <taxon>Vertebrata</taxon>
        <taxon>Euteleostomi</taxon>
        <taxon>Mammalia</taxon>
        <taxon>Metatheria</taxon>
        <taxon>Dasyuromorphia</taxon>
        <taxon>Dasyuridae</taxon>
        <taxon>Sarcophilus</taxon>
    </lineage>
</organism>
<dbReference type="Proteomes" id="UP000007648">
    <property type="component" value="Unassembled WGS sequence"/>
</dbReference>
<protein>
    <recommendedName>
        <fullName evidence="5">Protein S100</fullName>
    </recommendedName>
    <alternativeName>
        <fullName evidence="5">S100 calcium-binding protein</fullName>
    </alternativeName>
</protein>
<evidence type="ECO:0000256" key="3">
    <source>
        <dbReference type="ARBA" id="ARBA00022737"/>
    </source>
</evidence>
<reference evidence="7 8" key="1">
    <citation type="journal article" date="2011" name="Proc. Natl. Acad. Sci. U.S.A.">
        <title>Genetic diversity and population structure of the endangered marsupial Sarcophilus harrisii (Tasmanian devil).</title>
        <authorList>
            <person name="Miller W."/>
            <person name="Hayes V.M."/>
            <person name="Ratan A."/>
            <person name="Petersen D.C."/>
            <person name="Wittekindt N.E."/>
            <person name="Miller J."/>
            <person name="Walenz B."/>
            <person name="Knight J."/>
            <person name="Qi J."/>
            <person name="Zhao F."/>
            <person name="Wang Q."/>
            <person name="Bedoya-Reina O.C."/>
            <person name="Katiyar N."/>
            <person name="Tomsho L.P."/>
            <person name="Kasson L.M."/>
            <person name="Hardie R.A."/>
            <person name="Woodbridge P."/>
            <person name="Tindall E.A."/>
            <person name="Bertelsen M.F."/>
            <person name="Dixon D."/>
            <person name="Pyecroft S."/>
            <person name="Helgen K.M."/>
            <person name="Lesk A.M."/>
            <person name="Pringle T.H."/>
            <person name="Patterson N."/>
            <person name="Zhang Y."/>
            <person name="Kreiss A."/>
            <person name="Woods G.M."/>
            <person name="Jones M.E."/>
            <person name="Schuster S.C."/>
        </authorList>
    </citation>
    <scope>NUCLEOTIDE SEQUENCE [LARGE SCALE GENOMIC DNA]</scope>
</reference>
<dbReference type="InParanoid" id="G3W673"/>
<dbReference type="RefSeq" id="XP_003768084.1">
    <property type="nucleotide sequence ID" value="XM_003768036.3"/>
</dbReference>
<dbReference type="InterPro" id="IPR034325">
    <property type="entry name" value="S-100_dom"/>
</dbReference>
<dbReference type="Ensembl" id="ENSSHAT00000011022.2">
    <property type="protein sequence ID" value="ENSSHAP00000010928.1"/>
    <property type="gene ID" value="ENSSHAG00000009418.2"/>
</dbReference>
<evidence type="ECO:0000259" key="6">
    <source>
        <dbReference type="PROSITE" id="PS50222"/>
    </source>
</evidence>
<dbReference type="HOGENOM" id="CLU_138624_2_0_1"/>
<keyword evidence="3" id="KW-0677">Repeat</keyword>
<evidence type="ECO:0000256" key="2">
    <source>
        <dbReference type="ARBA" id="ARBA00022723"/>
    </source>
</evidence>
<keyword evidence="4 5" id="KW-0106">Calcium</keyword>
<dbReference type="AlphaFoldDB" id="G3W673"/>
<proteinExistence type="inferred from homology"/>
<feature type="domain" description="EF-hand" evidence="6">
    <location>
        <begin position="50"/>
        <end position="85"/>
    </location>
</feature>
<dbReference type="InterPro" id="IPR011992">
    <property type="entry name" value="EF-hand-dom_pair"/>
</dbReference>
<dbReference type="GeneTree" id="ENSGT00940000161276"/>
<dbReference type="InterPro" id="IPR001751">
    <property type="entry name" value="S100/CaBP7/8-like_CS"/>
</dbReference>
<reference evidence="7" key="2">
    <citation type="submission" date="2025-08" db="UniProtKB">
        <authorList>
            <consortium name="Ensembl"/>
        </authorList>
    </citation>
    <scope>IDENTIFICATION</scope>
</reference>
<evidence type="ECO:0000256" key="4">
    <source>
        <dbReference type="ARBA" id="ARBA00022837"/>
    </source>
</evidence>